<evidence type="ECO:0000256" key="2">
    <source>
        <dbReference type="SAM" id="MobiDB-lite"/>
    </source>
</evidence>
<dbReference type="PANTHER" id="PTHR19368:SF15">
    <property type="entry name" value="XLR_SYCP3_FAM9 DOMAIN-CONTAINING PROTEIN"/>
    <property type="match status" value="1"/>
</dbReference>
<dbReference type="InterPro" id="IPR006888">
    <property type="entry name" value="XLR/SYCP3/FAM9_dom"/>
</dbReference>
<dbReference type="GO" id="GO:0007286">
    <property type="term" value="P:spermatid development"/>
    <property type="evidence" value="ECO:0007669"/>
    <property type="project" value="TreeGrafter"/>
</dbReference>
<feature type="compositionally biased region" description="Basic and acidic residues" evidence="2">
    <location>
        <begin position="51"/>
        <end position="63"/>
    </location>
</feature>
<evidence type="ECO:0000313" key="5">
    <source>
        <dbReference type="Proteomes" id="UP000597762"/>
    </source>
</evidence>
<dbReference type="InterPro" id="IPR051443">
    <property type="entry name" value="XLR/SYCP3"/>
</dbReference>
<feature type="compositionally biased region" description="Low complexity" evidence="2">
    <location>
        <begin position="10"/>
        <end position="24"/>
    </location>
</feature>
<feature type="domain" description="XLR/SYCP3/FAM9" evidence="3">
    <location>
        <begin position="79"/>
        <end position="210"/>
    </location>
</feature>
<dbReference type="GO" id="GO:0051321">
    <property type="term" value="P:meiotic cell cycle"/>
    <property type="evidence" value="ECO:0007669"/>
    <property type="project" value="TreeGrafter"/>
</dbReference>
<comment type="caution">
    <text evidence="4">The sequence shown here is derived from an EMBL/GenBank/DDBJ whole genome shotgun (WGS) entry which is preliminary data.</text>
</comment>
<protein>
    <submittedName>
        <fullName evidence="4">SYCP3</fullName>
    </submittedName>
</protein>
<sequence>MPKSKKSAPKRSSPVVSSSNDLSPAGSIVNSASPSLRGDETPVLSRGGKKREHDGDVKEEEFGSEMKKLLESFEADITKTMASKRKRLETFTQNKMKNSNKKVEEIWKVQQGERQKLYDEYCYQVNNILQQWENDLSKSKEQEEKFLIIFRQQQKLVQQNLIIQQQRMKTLRDLQEHFNKGLKDLEKCHQEQQTHVQSELRKEMALLQKKILMDTQQKEMANVRKSLQSMLY</sequence>
<gene>
    <name evidence="4" type="ORF">SPHA_32061</name>
</gene>
<accession>A0A812C9V3</accession>
<name>A0A812C9V3_ACAPH</name>
<comment type="similarity">
    <text evidence="1">Belongs to the XLR/SYCP3 family.</text>
</comment>
<reference evidence="4" key="1">
    <citation type="submission" date="2021-01" db="EMBL/GenBank/DDBJ databases">
        <authorList>
            <person name="Li R."/>
            <person name="Bekaert M."/>
        </authorList>
    </citation>
    <scope>NUCLEOTIDE SEQUENCE</scope>
    <source>
        <strain evidence="4">Farmed</strain>
    </source>
</reference>
<evidence type="ECO:0000259" key="3">
    <source>
        <dbReference type="Pfam" id="PF04803"/>
    </source>
</evidence>
<dbReference type="EMBL" id="CAHIKZ030001334">
    <property type="protein sequence ID" value="CAE1260229.1"/>
    <property type="molecule type" value="Genomic_DNA"/>
</dbReference>
<dbReference type="GO" id="GO:0000795">
    <property type="term" value="C:synaptonemal complex"/>
    <property type="evidence" value="ECO:0007669"/>
    <property type="project" value="TreeGrafter"/>
</dbReference>
<organism evidence="4 5">
    <name type="scientific">Acanthosepion pharaonis</name>
    <name type="common">Pharaoh cuttlefish</name>
    <name type="synonym">Sepia pharaonis</name>
    <dbReference type="NCBI Taxonomy" id="158019"/>
    <lineage>
        <taxon>Eukaryota</taxon>
        <taxon>Metazoa</taxon>
        <taxon>Spiralia</taxon>
        <taxon>Lophotrochozoa</taxon>
        <taxon>Mollusca</taxon>
        <taxon>Cephalopoda</taxon>
        <taxon>Coleoidea</taxon>
        <taxon>Decapodiformes</taxon>
        <taxon>Sepiida</taxon>
        <taxon>Sepiina</taxon>
        <taxon>Sepiidae</taxon>
        <taxon>Acanthosepion</taxon>
    </lineage>
</organism>
<dbReference type="Proteomes" id="UP000597762">
    <property type="component" value="Unassembled WGS sequence"/>
</dbReference>
<evidence type="ECO:0000313" key="4">
    <source>
        <dbReference type="EMBL" id="CAE1260229.1"/>
    </source>
</evidence>
<dbReference type="Pfam" id="PF04803">
    <property type="entry name" value="Cor1"/>
    <property type="match status" value="1"/>
</dbReference>
<proteinExistence type="inferred from homology"/>
<dbReference type="OrthoDB" id="9621324at2759"/>
<keyword evidence="5" id="KW-1185">Reference proteome</keyword>
<feature type="region of interest" description="Disordered" evidence="2">
    <location>
        <begin position="1"/>
        <end position="63"/>
    </location>
</feature>
<evidence type="ECO:0000256" key="1">
    <source>
        <dbReference type="ARBA" id="ARBA00010283"/>
    </source>
</evidence>
<dbReference type="AlphaFoldDB" id="A0A812C9V3"/>
<dbReference type="PANTHER" id="PTHR19368">
    <property type="entry name" value="XLR/SCP3/FAM9"/>
    <property type="match status" value="1"/>
</dbReference>